<dbReference type="GO" id="GO:0042802">
    <property type="term" value="F:identical protein binding"/>
    <property type="evidence" value="ECO:0007669"/>
    <property type="project" value="TreeGrafter"/>
</dbReference>
<dbReference type="CDD" id="cd00609">
    <property type="entry name" value="AAT_like"/>
    <property type="match status" value="1"/>
</dbReference>
<evidence type="ECO:0000256" key="6">
    <source>
        <dbReference type="ARBA" id="ARBA00022898"/>
    </source>
</evidence>
<evidence type="ECO:0000256" key="4">
    <source>
        <dbReference type="ARBA" id="ARBA00022576"/>
    </source>
</evidence>
<gene>
    <name evidence="9" type="ordered locus">TEQUI_1463</name>
</gene>
<dbReference type="InterPro" id="IPR000796">
    <property type="entry name" value="Asp_trans"/>
</dbReference>
<dbReference type="Gene3D" id="3.90.1150.10">
    <property type="entry name" value="Aspartate Aminotransferase, domain 1"/>
    <property type="match status" value="1"/>
</dbReference>
<dbReference type="PRINTS" id="PR00799">
    <property type="entry name" value="TRANSAMINASE"/>
</dbReference>
<evidence type="ECO:0000256" key="3">
    <source>
        <dbReference type="ARBA" id="ARBA00011738"/>
    </source>
</evidence>
<evidence type="ECO:0000256" key="7">
    <source>
        <dbReference type="RuleBase" id="RU000481"/>
    </source>
</evidence>
<dbReference type="GO" id="GO:0033585">
    <property type="term" value="P:L-phenylalanine biosynthetic process from chorismate via phenylpyruvate"/>
    <property type="evidence" value="ECO:0007669"/>
    <property type="project" value="TreeGrafter"/>
</dbReference>
<evidence type="ECO:0000256" key="2">
    <source>
        <dbReference type="ARBA" id="ARBA00007441"/>
    </source>
</evidence>
<keyword evidence="6" id="KW-0663">Pyridoxal phosphate</keyword>
<dbReference type="KEGG" id="teq:TEQUI_1463"/>
<dbReference type="PROSITE" id="PS00105">
    <property type="entry name" value="AA_TRANSFER_CLASS_1"/>
    <property type="match status" value="1"/>
</dbReference>
<keyword evidence="4 7" id="KW-0032">Aminotransferase</keyword>
<evidence type="ECO:0000256" key="5">
    <source>
        <dbReference type="ARBA" id="ARBA00022679"/>
    </source>
</evidence>
<feature type="domain" description="Aminotransferase class I/classII large" evidence="8">
    <location>
        <begin position="30"/>
        <end position="395"/>
    </location>
</feature>
<evidence type="ECO:0000259" key="8">
    <source>
        <dbReference type="Pfam" id="PF00155"/>
    </source>
</evidence>
<dbReference type="GO" id="GO:0005829">
    <property type="term" value="C:cytosol"/>
    <property type="evidence" value="ECO:0007669"/>
    <property type="project" value="TreeGrafter"/>
</dbReference>
<dbReference type="InterPro" id="IPR015424">
    <property type="entry name" value="PyrdxlP-dep_Trfase"/>
</dbReference>
<dbReference type="EMBL" id="CP002456">
    <property type="protein sequence ID" value="ADU92377.1"/>
    <property type="molecule type" value="Genomic_DNA"/>
</dbReference>
<dbReference type="InterPro" id="IPR015422">
    <property type="entry name" value="PyrdxlP-dep_Trfase_small"/>
</dbReference>
<dbReference type="EC" id="2.6.1.-" evidence="7"/>
<dbReference type="GO" id="GO:0004838">
    <property type="term" value="F:L-tyrosine-2-oxoglutarate transaminase activity"/>
    <property type="evidence" value="ECO:0007669"/>
    <property type="project" value="TreeGrafter"/>
</dbReference>
<dbReference type="AlphaFoldDB" id="A0A654KIT4"/>
<dbReference type="InterPro" id="IPR015421">
    <property type="entry name" value="PyrdxlP-dep_Trfase_major"/>
</dbReference>
<evidence type="ECO:0000256" key="1">
    <source>
        <dbReference type="ARBA" id="ARBA00001933"/>
    </source>
</evidence>
<comment type="cofactor">
    <cofactor evidence="1 7">
        <name>pyridoxal 5'-phosphate</name>
        <dbReference type="ChEBI" id="CHEBI:597326"/>
    </cofactor>
</comment>
<dbReference type="NCBIfam" id="NF006719">
    <property type="entry name" value="PRK09257.1"/>
    <property type="match status" value="1"/>
</dbReference>
<name>A0A654KIT4_TAYEM</name>
<dbReference type="FunFam" id="3.40.640.10:FF:000015">
    <property type="entry name" value="Aspartate aminotransferase"/>
    <property type="match status" value="1"/>
</dbReference>
<dbReference type="GO" id="GO:0030170">
    <property type="term" value="F:pyridoxal phosphate binding"/>
    <property type="evidence" value="ECO:0007669"/>
    <property type="project" value="InterPro"/>
</dbReference>
<comment type="similarity">
    <text evidence="2 7">Belongs to the class-I pyridoxal-phosphate-dependent aminotransferase family.</text>
</comment>
<evidence type="ECO:0000313" key="9">
    <source>
        <dbReference type="EMBL" id="ADU92377.1"/>
    </source>
</evidence>
<sequence length="398" mass="44355">MSKLFSNIELAPIDPILGLSDLYRADSNPNKVNLGVGVYYDENGNIPIPKAVKVALERFVQNSKPFSYRAQNGTADYTEAVKKLILGEELYSEKSKVCCTVQSLAGTGALMLAANFLHKITPNSTVYVSNPTWGNHKTIFGLAGFKIDEYPYYNDKTMSLDFDGMTEKLNSLEPKSIIVLHTCCHNPTGVDLNEEQWKKVAEIVKAKNLIPILDTAYQGFAEGLEEDAKAIRIFASEKIETFVTTSFSKIFSLYGERIGALTVICSDESEVEPVLSQIKVLIRSTYSNPPTFGASLVSTILNDKELYEMWKSELESMRQRILKVRKDLVIKIKEAGAKRSFDFIVNQKGMFSYTGLSKEQVQQLKEDKHLYIVSSGRICVSAINDSNIDYVANSIALA</sequence>
<dbReference type="SUPFAM" id="SSF53383">
    <property type="entry name" value="PLP-dependent transferases"/>
    <property type="match status" value="1"/>
</dbReference>
<comment type="subunit">
    <text evidence="3">Homodimer.</text>
</comment>
<dbReference type="PANTHER" id="PTHR11879">
    <property type="entry name" value="ASPARTATE AMINOTRANSFERASE"/>
    <property type="match status" value="1"/>
</dbReference>
<dbReference type="Pfam" id="PF00155">
    <property type="entry name" value="Aminotran_1_2"/>
    <property type="match status" value="1"/>
</dbReference>
<dbReference type="InterPro" id="IPR004839">
    <property type="entry name" value="Aminotransferase_I/II_large"/>
</dbReference>
<protein>
    <recommendedName>
        <fullName evidence="7">Aminotransferase</fullName>
        <ecNumber evidence="7">2.6.1.-</ecNumber>
    </recommendedName>
</protein>
<dbReference type="InterPro" id="IPR004838">
    <property type="entry name" value="NHTrfase_class1_PyrdxlP-BS"/>
</dbReference>
<dbReference type="FunFam" id="3.90.1150.10:FF:000001">
    <property type="entry name" value="Aspartate aminotransferase"/>
    <property type="match status" value="1"/>
</dbReference>
<accession>A0A654KIT4</accession>
<organism evidence="9 10">
    <name type="scientific">Taylorella equigenitalis (strain MCE9)</name>
    <dbReference type="NCBI Taxonomy" id="937774"/>
    <lineage>
        <taxon>Bacteria</taxon>
        <taxon>Pseudomonadati</taxon>
        <taxon>Pseudomonadota</taxon>
        <taxon>Betaproteobacteria</taxon>
        <taxon>Burkholderiales</taxon>
        <taxon>Alcaligenaceae</taxon>
        <taxon>Taylorella</taxon>
    </lineage>
</organism>
<reference evidence="9 10" key="1">
    <citation type="journal article" date="2011" name="J. Bacteriol.">
        <title>Genome sequence of Taylorella equigenitalis MCE9, the causative agent of contagious equine metritis.</title>
        <authorList>
            <person name="Hebert L."/>
            <person name="Moumen B."/>
            <person name="Duquesne F."/>
            <person name="Breuil M.F."/>
            <person name="Laugier C."/>
            <person name="Batto J.M."/>
            <person name="Renault P."/>
            <person name="Petry S."/>
        </authorList>
    </citation>
    <scope>NUCLEOTIDE SEQUENCE [LARGE SCALE GENOMIC DNA]</scope>
    <source>
        <strain evidence="9 10">MCE9</strain>
    </source>
</reference>
<evidence type="ECO:0000313" key="10">
    <source>
        <dbReference type="Proteomes" id="UP000007472"/>
    </source>
</evidence>
<dbReference type="PANTHER" id="PTHR11879:SF37">
    <property type="entry name" value="AROMATIC-AMINO-ACID AMINOTRANSFERASE"/>
    <property type="match status" value="1"/>
</dbReference>
<dbReference type="Proteomes" id="UP000007472">
    <property type="component" value="Chromosome"/>
</dbReference>
<dbReference type="Gene3D" id="3.40.640.10">
    <property type="entry name" value="Type I PLP-dependent aspartate aminotransferase-like (Major domain)"/>
    <property type="match status" value="1"/>
</dbReference>
<proteinExistence type="inferred from homology"/>
<keyword evidence="5 7" id="KW-0808">Transferase</keyword>